<evidence type="ECO:0000259" key="1">
    <source>
        <dbReference type="SMART" id="SM00873"/>
    </source>
</evidence>
<feature type="domain" description="B3/B4 tRNA-binding" evidence="1">
    <location>
        <begin position="60"/>
        <end position="207"/>
    </location>
</feature>
<proteinExistence type="predicted"/>
<comment type="caution">
    <text evidence="2">The sequence shown here is derived from an EMBL/GenBank/DDBJ whole genome shotgun (WGS) entry which is preliminary data.</text>
</comment>
<dbReference type="RefSeq" id="WP_193677204.1">
    <property type="nucleotide sequence ID" value="NZ_JADDIV010000004.1"/>
</dbReference>
<dbReference type="EMBL" id="JADDIV010000004">
    <property type="protein sequence ID" value="MBE7368563.1"/>
    <property type="molecule type" value="Genomic_DNA"/>
</dbReference>
<reference evidence="2 3" key="1">
    <citation type="submission" date="2020-10" db="EMBL/GenBank/DDBJ databases">
        <title>Ramlibacter sp. HM2 16S ribosomal RNA gene Genome sequencing and assembly.</title>
        <authorList>
            <person name="Kang M."/>
        </authorList>
    </citation>
    <scope>NUCLEOTIDE SEQUENCE [LARGE SCALE GENOMIC DNA]</scope>
    <source>
        <strain evidence="2 3">HM2</strain>
    </source>
</reference>
<keyword evidence="3" id="KW-1185">Reference proteome</keyword>
<dbReference type="Proteomes" id="UP000806285">
    <property type="component" value="Unassembled WGS sequence"/>
</dbReference>
<dbReference type="InterPro" id="IPR020825">
    <property type="entry name" value="Phe-tRNA_synthase-like_B3/B4"/>
</dbReference>
<name>A0ABR9S4W1_9BURK</name>
<evidence type="ECO:0000313" key="2">
    <source>
        <dbReference type="EMBL" id="MBE7368563.1"/>
    </source>
</evidence>
<dbReference type="SMART" id="SM00873">
    <property type="entry name" value="B3_4"/>
    <property type="match status" value="1"/>
</dbReference>
<gene>
    <name evidence="2" type="ORF">IM787_13470</name>
</gene>
<dbReference type="SUPFAM" id="SSF56037">
    <property type="entry name" value="PheT/TilS domain"/>
    <property type="match status" value="1"/>
</dbReference>
<dbReference type="InterPro" id="IPR005146">
    <property type="entry name" value="B3/B4_tRNA-bd"/>
</dbReference>
<sequence>MDFSHHPALWQQYPELAAGALSARGIRRDADASAPIARYEALAMARLQAAGSESALPEIQAWRRTFSRMGLKPTQYRCASESLLRRLRTEGAMPRIHPLIDVCNAISMAFAIPIAVLDAARIAGPLQVRPADGTERYLSFAGEVEHPDAGEVSFVDAAGNAHARRWTHRQSGLSAVRDGTAEVLIVAEAMHDAGREDVRKLVEAVAQVLRDVWSAAPVTGFPDAAAPRFLA</sequence>
<dbReference type="Gene3D" id="3.50.40.10">
    <property type="entry name" value="Phenylalanyl-trna Synthetase, Chain B, domain 3"/>
    <property type="match status" value="1"/>
</dbReference>
<organism evidence="2 3">
    <name type="scientific">Ramlibacter pallidus</name>
    <dbReference type="NCBI Taxonomy" id="2780087"/>
    <lineage>
        <taxon>Bacteria</taxon>
        <taxon>Pseudomonadati</taxon>
        <taxon>Pseudomonadota</taxon>
        <taxon>Betaproteobacteria</taxon>
        <taxon>Burkholderiales</taxon>
        <taxon>Comamonadaceae</taxon>
        <taxon>Ramlibacter</taxon>
    </lineage>
</organism>
<dbReference type="Pfam" id="PF03483">
    <property type="entry name" value="B3_4"/>
    <property type="match status" value="1"/>
</dbReference>
<dbReference type="PANTHER" id="PTHR39209:SF2">
    <property type="entry name" value="CYTOPLASMIC PROTEIN"/>
    <property type="match status" value="1"/>
</dbReference>
<accession>A0ABR9S4W1</accession>
<dbReference type="PANTHER" id="PTHR39209">
    <property type="match status" value="1"/>
</dbReference>
<evidence type="ECO:0000313" key="3">
    <source>
        <dbReference type="Proteomes" id="UP000806285"/>
    </source>
</evidence>
<protein>
    <recommendedName>
        <fullName evidence="1">B3/B4 tRNA-binding domain-containing protein</fullName>
    </recommendedName>
</protein>